<proteinExistence type="predicted"/>
<feature type="chain" id="PRO_5014766413" evidence="1">
    <location>
        <begin position="31"/>
        <end position="131"/>
    </location>
</feature>
<organism evidence="2">
    <name type="scientific">Anopheles marajoara</name>
    <dbReference type="NCBI Taxonomy" id="58244"/>
    <lineage>
        <taxon>Eukaryota</taxon>
        <taxon>Metazoa</taxon>
        <taxon>Ecdysozoa</taxon>
        <taxon>Arthropoda</taxon>
        <taxon>Hexapoda</taxon>
        <taxon>Insecta</taxon>
        <taxon>Pterygota</taxon>
        <taxon>Neoptera</taxon>
        <taxon>Endopterygota</taxon>
        <taxon>Diptera</taxon>
        <taxon>Nematocera</taxon>
        <taxon>Culicoidea</taxon>
        <taxon>Culicidae</taxon>
        <taxon>Anophelinae</taxon>
        <taxon>Anopheles</taxon>
    </lineage>
</organism>
<accession>A0A2M4C6R2</accession>
<protein>
    <submittedName>
        <fullName evidence="2">Putative secreted protein</fullName>
    </submittedName>
</protein>
<feature type="signal peptide" evidence="1">
    <location>
        <begin position="1"/>
        <end position="30"/>
    </location>
</feature>
<sequence length="131" mass="14614">MKINSSAINHFVFNHKLWVWVYCLCPAAAAAPDAPTAGPDPGLEFHYTTTSWLVFLGGNFCFNFCPAFCSCGHVEFWGRSSIEPFTPYSWFKVFPEVFCAAQRMHCCCIASIFIHLKVALVVAGRGSLMCF</sequence>
<evidence type="ECO:0000256" key="1">
    <source>
        <dbReference type="SAM" id="SignalP"/>
    </source>
</evidence>
<name>A0A2M4C6R2_9DIPT</name>
<evidence type="ECO:0000313" key="2">
    <source>
        <dbReference type="EMBL" id="MBW61056.1"/>
    </source>
</evidence>
<keyword evidence="1" id="KW-0732">Signal</keyword>
<reference evidence="2" key="1">
    <citation type="submission" date="2018-01" db="EMBL/GenBank/DDBJ databases">
        <title>An insight into the sialome of Amazonian anophelines.</title>
        <authorList>
            <person name="Ribeiro J.M."/>
            <person name="Scarpassa V."/>
            <person name="Calvo E."/>
        </authorList>
    </citation>
    <scope>NUCLEOTIDE SEQUENCE</scope>
    <source>
        <tissue evidence="2">Salivary glands</tissue>
    </source>
</reference>
<dbReference type="EMBL" id="GGFJ01011915">
    <property type="protein sequence ID" value="MBW61056.1"/>
    <property type="molecule type" value="Transcribed_RNA"/>
</dbReference>
<dbReference type="AlphaFoldDB" id="A0A2M4C6R2"/>